<dbReference type="Pfam" id="PF17980">
    <property type="entry name" value="ADD_DNMT3"/>
    <property type="match status" value="1"/>
</dbReference>
<evidence type="ECO:0000313" key="4">
    <source>
        <dbReference type="EnsemblMetazoa" id="CapteP188129"/>
    </source>
</evidence>
<dbReference type="InterPro" id="IPR040552">
    <property type="entry name" value="DNMT3_ADD_GATA1-like"/>
</dbReference>
<feature type="non-terminal residue" evidence="3">
    <location>
        <position position="313"/>
    </location>
</feature>
<feature type="domain" description="DNMT3 cysteine rich ADD" evidence="2">
    <location>
        <begin position="256"/>
        <end position="307"/>
    </location>
</feature>
<evidence type="ECO:0000313" key="5">
    <source>
        <dbReference type="Proteomes" id="UP000014760"/>
    </source>
</evidence>
<proteinExistence type="predicted"/>
<dbReference type="Proteomes" id="UP000014760">
    <property type="component" value="Unassembled WGS sequence"/>
</dbReference>
<evidence type="ECO:0000259" key="2">
    <source>
        <dbReference type="Pfam" id="PF17980"/>
    </source>
</evidence>
<evidence type="ECO:0000313" key="3">
    <source>
        <dbReference type="EMBL" id="ELU12046.1"/>
    </source>
</evidence>
<sequence length="313" mass="36411">MTLFRSKDRGRKRKLPEIKHYSLRERKVKKKEKREIEEKQEERKDVKKIKKEKKIRESPKKFKAMQSLITKETRIVGALIWCRFGRRMWPGMLIEGSLVGRPPSAVNTEWVFWFGEGTVSQMDASAMRPFIASFRDHYDPKYLSKSYERSIQEAVRVCAQRAGKCRSSASDLLEWAERGFRGSASGPLHDDKSIPEWISARLEKLKKWAQDISTDDDDDEEEEDEDGGDEEEEEEEEEEEADQRPLRSETYEKEKEIWDRVRDGSFSVTDVCISCGGTNEVTHCHPFFIGGHCASCKQDFEESLFLYGSDNIS</sequence>
<reference evidence="4" key="3">
    <citation type="submission" date="2015-06" db="UniProtKB">
        <authorList>
            <consortium name="EnsemblMetazoa"/>
        </authorList>
    </citation>
    <scope>IDENTIFICATION</scope>
</reference>
<protein>
    <recommendedName>
        <fullName evidence="2">DNMT3 cysteine rich ADD domain-containing protein</fullName>
    </recommendedName>
</protein>
<dbReference type="OrthoDB" id="641149at2759"/>
<feature type="compositionally biased region" description="Acidic residues" evidence="1">
    <location>
        <begin position="213"/>
        <end position="241"/>
    </location>
</feature>
<dbReference type="Gene3D" id="2.30.30.140">
    <property type="match status" value="1"/>
</dbReference>
<dbReference type="HOGENOM" id="CLU_890179_0_0_1"/>
<name>R7V6Q0_CAPTE</name>
<dbReference type="EMBL" id="AMQN01005525">
    <property type="status" value="NOT_ANNOTATED_CDS"/>
    <property type="molecule type" value="Genomic_DNA"/>
</dbReference>
<dbReference type="EnsemblMetazoa" id="CapteT188129">
    <property type="protein sequence ID" value="CapteP188129"/>
    <property type="gene ID" value="CapteG188129"/>
</dbReference>
<keyword evidence="5" id="KW-1185">Reference proteome</keyword>
<evidence type="ECO:0000256" key="1">
    <source>
        <dbReference type="SAM" id="MobiDB-lite"/>
    </source>
</evidence>
<feature type="region of interest" description="Disordered" evidence="1">
    <location>
        <begin position="209"/>
        <end position="250"/>
    </location>
</feature>
<dbReference type="SUPFAM" id="SSF63748">
    <property type="entry name" value="Tudor/PWWP/MBT"/>
    <property type="match status" value="1"/>
</dbReference>
<feature type="region of interest" description="Disordered" evidence="1">
    <location>
        <begin position="26"/>
        <end position="53"/>
    </location>
</feature>
<gene>
    <name evidence="3" type="ORF">CAPTEDRAFT_188129</name>
</gene>
<dbReference type="OMA" id="DECTAFH"/>
<reference evidence="3 5" key="2">
    <citation type="journal article" date="2013" name="Nature">
        <title>Insights into bilaterian evolution from three spiralian genomes.</title>
        <authorList>
            <person name="Simakov O."/>
            <person name="Marletaz F."/>
            <person name="Cho S.J."/>
            <person name="Edsinger-Gonzales E."/>
            <person name="Havlak P."/>
            <person name="Hellsten U."/>
            <person name="Kuo D.H."/>
            <person name="Larsson T."/>
            <person name="Lv J."/>
            <person name="Arendt D."/>
            <person name="Savage R."/>
            <person name="Osoegawa K."/>
            <person name="de Jong P."/>
            <person name="Grimwood J."/>
            <person name="Chapman J.A."/>
            <person name="Shapiro H."/>
            <person name="Aerts A."/>
            <person name="Otillar R.P."/>
            <person name="Terry A.Y."/>
            <person name="Boore J.L."/>
            <person name="Grigoriev I.V."/>
            <person name="Lindberg D.R."/>
            <person name="Seaver E.C."/>
            <person name="Weisblat D.A."/>
            <person name="Putnam N.H."/>
            <person name="Rokhsar D.S."/>
        </authorList>
    </citation>
    <scope>NUCLEOTIDE SEQUENCE</scope>
    <source>
        <strain evidence="3 5">I ESC-2004</strain>
    </source>
</reference>
<dbReference type="EMBL" id="KB296213">
    <property type="protein sequence ID" value="ELU12046.1"/>
    <property type="molecule type" value="Genomic_DNA"/>
</dbReference>
<dbReference type="CDD" id="cd05835">
    <property type="entry name" value="PWWP_DNMT3"/>
    <property type="match status" value="1"/>
</dbReference>
<reference evidence="5" key="1">
    <citation type="submission" date="2012-12" db="EMBL/GenBank/DDBJ databases">
        <authorList>
            <person name="Hellsten U."/>
            <person name="Grimwood J."/>
            <person name="Chapman J.A."/>
            <person name="Shapiro H."/>
            <person name="Aerts A."/>
            <person name="Otillar R.P."/>
            <person name="Terry A.Y."/>
            <person name="Boore J.L."/>
            <person name="Simakov O."/>
            <person name="Marletaz F."/>
            <person name="Cho S.-J."/>
            <person name="Edsinger-Gonzales E."/>
            <person name="Havlak P."/>
            <person name="Kuo D.-H."/>
            <person name="Larsson T."/>
            <person name="Lv J."/>
            <person name="Arendt D."/>
            <person name="Savage R."/>
            <person name="Osoegawa K."/>
            <person name="de Jong P."/>
            <person name="Lindberg D.R."/>
            <person name="Seaver E.C."/>
            <person name="Weisblat D.A."/>
            <person name="Putnam N.H."/>
            <person name="Grigoriev I.V."/>
            <person name="Rokhsar D.S."/>
        </authorList>
    </citation>
    <scope>NUCLEOTIDE SEQUENCE</scope>
    <source>
        <strain evidence="5">I ESC-2004</strain>
    </source>
</reference>
<accession>R7V6Q0</accession>
<dbReference type="STRING" id="283909.R7V6Q0"/>
<organism evidence="3">
    <name type="scientific">Capitella teleta</name>
    <name type="common">Polychaete worm</name>
    <dbReference type="NCBI Taxonomy" id="283909"/>
    <lineage>
        <taxon>Eukaryota</taxon>
        <taxon>Metazoa</taxon>
        <taxon>Spiralia</taxon>
        <taxon>Lophotrochozoa</taxon>
        <taxon>Annelida</taxon>
        <taxon>Polychaeta</taxon>
        <taxon>Sedentaria</taxon>
        <taxon>Scolecida</taxon>
        <taxon>Capitellidae</taxon>
        <taxon>Capitella</taxon>
    </lineage>
</organism>
<feature type="compositionally biased region" description="Basic and acidic residues" evidence="1">
    <location>
        <begin position="33"/>
        <end position="45"/>
    </location>
</feature>
<dbReference type="AlphaFoldDB" id="R7V6Q0"/>